<dbReference type="InterPro" id="IPR009057">
    <property type="entry name" value="Homeodomain-like_sf"/>
</dbReference>
<dbReference type="Pfam" id="PF02954">
    <property type="entry name" value="HTH_8"/>
    <property type="match status" value="1"/>
</dbReference>
<dbReference type="InterPro" id="IPR035965">
    <property type="entry name" value="PAS-like_dom_sf"/>
</dbReference>
<dbReference type="Pfam" id="PF08448">
    <property type="entry name" value="PAS_4"/>
    <property type="match status" value="1"/>
</dbReference>
<evidence type="ECO:0000256" key="1">
    <source>
        <dbReference type="ARBA" id="ARBA00022741"/>
    </source>
</evidence>
<dbReference type="InterPro" id="IPR003593">
    <property type="entry name" value="AAA+_ATPase"/>
</dbReference>
<keyword evidence="8" id="KW-1185">Reference proteome</keyword>
<name>A0A2P6MLN7_ALKUR</name>
<dbReference type="Proteomes" id="UP000243650">
    <property type="component" value="Unassembled WGS sequence"/>
</dbReference>
<dbReference type="Gene3D" id="1.10.10.60">
    <property type="entry name" value="Homeodomain-like"/>
    <property type="match status" value="1"/>
</dbReference>
<evidence type="ECO:0000259" key="5">
    <source>
        <dbReference type="PROSITE" id="PS50045"/>
    </source>
</evidence>
<organism evidence="7 8">
    <name type="scientific">Alkalicoccus urumqiensis</name>
    <name type="common">Bacillus urumqiensis</name>
    <dbReference type="NCBI Taxonomy" id="1548213"/>
    <lineage>
        <taxon>Bacteria</taxon>
        <taxon>Bacillati</taxon>
        <taxon>Bacillota</taxon>
        <taxon>Bacilli</taxon>
        <taxon>Bacillales</taxon>
        <taxon>Bacillaceae</taxon>
        <taxon>Alkalicoccus</taxon>
    </lineage>
</organism>
<feature type="domain" description="Sigma-54 factor interaction" evidence="5">
    <location>
        <begin position="135"/>
        <end position="363"/>
    </location>
</feature>
<dbReference type="PANTHER" id="PTHR32071:SF74">
    <property type="entry name" value="TRANSCRIPTIONAL ACTIVATOR ROCR"/>
    <property type="match status" value="1"/>
</dbReference>
<dbReference type="NCBIfam" id="TIGR00229">
    <property type="entry name" value="sensory_box"/>
    <property type="match status" value="1"/>
</dbReference>
<dbReference type="PROSITE" id="PS00675">
    <property type="entry name" value="SIGMA54_INTERACT_1"/>
    <property type="match status" value="1"/>
</dbReference>
<dbReference type="EMBL" id="PVNS01000001">
    <property type="protein sequence ID" value="PRO67191.1"/>
    <property type="molecule type" value="Genomic_DNA"/>
</dbReference>
<dbReference type="GO" id="GO:0006355">
    <property type="term" value="P:regulation of DNA-templated transcription"/>
    <property type="evidence" value="ECO:0007669"/>
    <property type="project" value="InterPro"/>
</dbReference>
<dbReference type="SUPFAM" id="SSF55785">
    <property type="entry name" value="PYP-like sensor domain (PAS domain)"/>
    <property type="match status" value="1"/>
</dbReference>
<evidence type="ECO:0000256" key="2">
    <source>
        <dbReference type="ARBA" id="ARBA00022840"/>
    </source>
</evidence>
<keyword evidence="3" id="KW-0805">Transcription regulation</keyword>
<dbReference type="InterPro" id="IPR000014">
    <property type="entry name" value="PAS"/>
</dbReference>
<proteinExistence type="predicted"/>
<dbReference type="InterPro" id="IPR025662">
    <property type="entry name" value="Sigma_54_int_dom_ATP-bd_1"/>
</dbReference>
<dbReference type="InterPro" id="IPR025943">
    <property type="entry name" value="Sigma_54_int_dom_ATP-bd_2"/>
</dbReference>
<dbReference type="SUPFAM" id="SSF46689">
    <property type="entry name" value="Homeodomain-like"/>
    <property type="match status" value="1"/>
</dbReference>
<dbReference type="InterPro" id="IPR027417">
    <property type="entry name" value="P-loop_NTPase"/>
</dbReference>
<sequence>MDAIYQKLLKELDAGVHAVDGSGRTVIYNRKISEIENMDPEEVLGQALEDVFQFTAGGSTLQAALYEGKEFRNITQTYRNNKGVEITTVNQTFPVDDGNGKRIGAVEITKDITRLERLVEENRRHSSRRFHFGDIIGSSPQLQEVIELAKRAVRTSSSVLIVGETGTGKELFAQSIHSGSSRSAGPFVSQNCAALPESLIEGILFGTKKGAFTGAEDRPGLFEQAEGGTLLLDEMNSLSPDLQSKLLRTIQDRRIRRVGDVTERPVDVRLIATMNEDPIDAVTAGRLRKDLYYRLSVVSLFIPPLRERKDDLRDLCPYFLKRYSRLFQLDIEDMSPDVWRAFDQYHWPGNIREVEHVIEGALNFITEENRLELHHLPSYIKRQSAPEPGPQAGADEEEEAEAVTLKAFLEQKERRFLQAALRRNGYRIQDTAAEVGLTRQSLTYHLKKVGIETVRR</sequence>
<dbReference type="PROSITE" id="PS50112">
    <property type="entry name" value="PAS"/>
    <property type="match status" value="1"/>
</dbReference>
<dbReference type="InterPro" id="IPR002078">
    <property type="entry name" value="Sigma_54_int"/>
</dbReference>
<keyword evidence="2" id="KW-0067">ATP-binding</keyword>
<dbReference type="SUPFAM" id="SSF52540">
    <property type="entry name" value="P-loop containing nucleoside triphosphate hydrolases"/>
    <property type="match status" value="1"/>
</dbReference>
<dbReference type="RefSeq" id="WP_105957575.1">
    <property type="nucleotide sequence ID" value="NZ_PVNS01000001.1"/>
</dbReference>
<dbReference type="Pfam" id="PF25601">
    <property type="entry name" value="AAA_lid_14"/>
    <property type="match status" value="1"/>
</dbReference>
<evidence type="ECO:0000256" key="4">
    <source>
        <dbReference type="ARBA" id="ARBA00023163"/>
    </source>
</evidence>
<dbReference type="InterPro" id="IPR013656">
    <property type="entry name" value="PAS_4"/>
</dbReference>
<dbReference type="FunFam" id="3.40.50.300:FF:000006">
    <property type="entry name" value="DNA-binding transcriptional regulator NtrC"/>
    <property type="match status" value="1"/>
</dbReference>
<dbReference type="SMART" id="SM00382">
    <property type="entry name" value="AAA"/>
    <property type="match status" value="1"/>
</dbReference>
<keyword evidence="4" id="KW-0804">Transcription</keyword>
<comment type="caution">
    <text evidence="7">The sequence shown here is derived from an EMBL/GenBank/DDBJ whole genome shotgun (WGS) entry which is preliminary data.</text>
</comment>
<dbReference type="PANTHER" id="PTHR32071">
    <property type="entry name" value="TRANSCRIPTIONAL REGULATORY PROTEIN"/>
    <property type="match status" value="1"/>
</dbReference>
<evidence type="ECO:0000313" key="8">
    <source>
        <dbReference type="Proteomes" id="UP000243650"/>
    </source>
</evidence>
<dbReference type="Gene3D" id="3.30.450.20">
    <property type="entry name" value="PAS domain"/>
    <property type="match status" value="1"/>
</dbReference>
<keyword evidence="1" id="KW-0547">Nucleotide-binding</keyword>
<dbReference type="Gene3D" id="1.10.8.60">
    <property type="match status" value="1"/>
</dbReference>
<evidence type="ECO:0000259" key="6">
    <source>
        <dbReference type="PROSITE" id="PS50112"/>
    </source>
</evidence>
<evidence type="ECO:0000256" key="3">
    <source>
        <dbReference type="ARBA" id="ARBA00023015"/>
    </source>
</evidence>
<dbReference type="CDD" id="cd00009">
    <property type="entry name" value="AAA"/>
    <property type="match status" value="1"/>
</dbReference>
<reference evidence="7 8" key="1">
    <citation type="submission" date="2018-03" db="EMBL/GenBank/DDBJ databases">
        <title>Bacillus urumqiensis sp. nov., a moderately haloalkaliphilic bacterium isolated from a salt lake.</title>
        <authorList>
            <person name="Zhao B."/>
            <person name="Liao Z."/>
        </authorList>
    </citation>
    <scope>NUCLEOTIDE SEQUENCE [LARGE SCALE GENOMIC DNA]</scope>
    <source>
        <strain evidence="7 8">BZ-SZ-XJ18</strain>
    </source>
</reference>
<dbReference type="Gene3D" id="3.40.50.300">
    <property type="entry name" value="P-loop containing nucleotide triphosphate hydrolases"/>
    <property type="match status" value="1"/>
</dbReference>
<dbReference type="Pfam" id="PF00158">
    <property type="entry name" value="Sigma54_activat"/>
    <property type="match status" value="1"/>
</dbReference>
<dbReference type="PROSITE" id="PS50045">
    <property type="entry name" value="SIGMA54_INTERACT_4"/>
    <property type="match status" value="1"/>
</dbReference>
<protein>
    <submittedName>
        <fullName evidence="7">Sigma-54-dependent Fis family transcriptional regulator</fullName>
    </submittedName>
</protein>
<dbReference type="AlphaFoldDB" id="A0A2P6MLN7"/>
<evidence type="ECO:0000313" key="7">
    <source>
        <dbReference type="EMBL" id="PRO67191.1"/>
    </source>
</evidence>
<feature type="domain" description="PAS" evidence="6">
    <location>
        <begin position="1"/>
        <end position="54"/>
    </location>
</feature>
<dbReference type="InterPro" id="IPR058031">
    <property type="entry name" value="AAA_lid_NorR"/>
</dbReference>
<dbReference type="OrthoDB" id="9771372at2"/>
<dbReference type="PROSITE" id="PS00676">
    <property type="entry name" value="SIGMA54_INTERACT_2"/>
    <property type="match status" value="1"/>
</dbReference>
<dbReference type="InterPro" id="IPR002197">
    <property type="entry name" value="HTH_Fis"/>
</dbReference>
<dbReference type="GO" id="GO:0005524">
    <property type="term" value="F:ATP binding"/>
    <property type="evidence" value="ECO:0007669"/>
    <property type="project" value="UniProtKB-KW"/>
</dbReference>
<dbReference type="GO" id="GO:0043565">
    <property type="term" value="F:sequence-specific DNA binding"/>
    <property type="evidence" value="ECO:0007669"/>
    <property type="project" value="InterPro"/>
</dbReference>
<gene>
    <name evidence="7" type="ORF">C6I21_01120</name>
</gene>
<accession>A0A2P6MLN7</accession>